<protein>
    <recommendedName>
        <fullName evidence="2">carbonic anhydrase</fullName>
        <ecNumber evidence="2">4.2.1.1</ecNumber>
    </recommendedName>
</protein>
<dbReference type="Gene3D" id="3.10.200.10">
    <property type="entry name" value="Alpha carbonic anhydrase"/>
    <property type="match status" value="1"/>
</dbReference>
<dbReference type="PROSITE" id="PS51257">
    <property type="entry name" value="PROKAR_LIPOPROTEIN"/>
    <property type="match status" value="1"/>
</dbReference>
<keyword evidence="4" id="KW-0862">Zinc</keyword>
<dbReference type="PROSITE" id="PS51144">
    <property type="entry name" value="ALPHA_CA_2"/>
    <property type="match status" value="1"/>
</dbReference>
<dbReference type="CDD" id="cd03124">
    <property type="entry name" value="alpha_CA_prokaryotic_like"/>
    <property type="match status" value="1"/>
</dbReference>
<organism evidence="9">
    <name type="scientific">Chlorella sp. ArM0029B</name>
    <dbReference type="NCBI Taxonomy" id="1415603"/>
    <lineage>
        <taxon>Eukaryota</taxon>
        <taxon>Viridiplantae</taxon>
        <taxon>Chlorophyta</taxon>
        <taxon>core chlorophytes</taxon>
        <taxon>Trebouxiophyceae</taxon>
        <taxon>Chlorellales</taxon>
        <taxon>Chlorellaceae</taxon>
        <taxon>Chlorella clade</taxon>
        <taxon>Chlorella</taxon>
    </lineage>
</organism>
<evidence type="ECO:0000256" key="2">
    <source>
        <dbReference type="ARBA" id="ARBA00012925"/>
    </source>
</evidence>
<dbReference type="GO" id="GO:0004089">
    <property type="term" value="F:carbonate dehydratase activity"/>
    <property type="evidence" value="ECO:0007669"/>
    <property type="project" value="UniProtKB-EC"/>
</dbReference>
<keyword evidence="7" id="KW-0732">Signal</keyword>
<comment type="similarity">
    <text evidence="1">Belongs to the alpha-carbonic anhydrase family.</text>
</comment>
<dbReference type="SMART" id="SM01057">
    <property type="entry name" value="Carb_anhydrase"/>
    <property type="match status" value="1"/>
</dbReference>
<evidence type="ECO:0000256" key="3">
    <source>
        <dbReference type="ARBA" id="ARBA00022723"/>
    </source>
</evidence>
<reference evidence="9" key="1">
    <citation type="journal article" date="2018" name="Front. Plant Sci.">
        <title>Elevated Inorganic Carbon Concentrating Mechanism Confers Tolerance to High Light in an Arctic Chlorella sp. ArM0029B.</title>
        <authorList>
            <person name="Hwangbo K."/>
            <person name="Lim J.M."/>
            <person name="Jeong S.W."/>
            <person name="Vikramathithan J."/>
            <person name="Park Y.I."/>
            <person name="Jeong W.J."/>
        </authorList>
    </citation>
    <scope>NUCLEOTIDE SEQUENCE</scope>
</reference>
<evidence type="ECO:0000256" key="4">
    <source>
        <dbReference type="ARBA" id="ARBA00022833"/>
    </source>
</evidence>
<evidence type="ECO:0000256" key="7">
    <source>
        <dbReference type="SAM" id="SignalP"/>
    </source>
</evidence>
<name>A0A345AXB8_9CHLO</name>
<evidence type="ECO:0000256" key="6">
    <source>
        <dbReference type="ARBA" id="ARBA00048348"/>
    </source>
</evidence>
<dbReference type="SUPFAM" id="SSF51069">
    <property type="entry name" value="Carbonic anhydrase"/>
    <property type="match status" value="1"/>
</dbReference>
<dbReference type="AlphaFoldDB" id="A0A345AXB8"/>
<dbReference type="GO" id="GO:0008270">
    <property type="term" value="F:zinc ion binding"/>
    <property type="evidence" value="ECO:0007669"/>
    <property type="project" value="InterPro"/>
</dbReference>
<dbReference type="EMBL" id="MG669262">
    <property type="protein sequence ID" value="AXF41551.1"/>
    <property type="molecule type" value="mRNA"/>
</dbReference>
<evidence type="ECO:0000256" key="5">
    <source>
        <dbReference type="ARBA" id="ARBA00023239"/>
    </source>
</evidence>
<keyword evidence="3" id="KW-0479">Metal-binding</keyword>
<evidence type="ECO:0000256" key="1">
    <source>
        <dbReference type="ARBA" id="ARBA00010718"/>
    </source>
</evidence>
<feature type="domain" description="Alpha-carbonic anhydrase" evidence="8">
    <location>
        <begin position="42"/>
        <end position="309"/>
    </location>
</feature>
<comment type="catalytic activity">
    <reaction evidence="6">
        <text>hydrogencarbonate + H(+) = CO2 + H2O</text>
        <dbReference type="Rhea" id="RHEA:10748"/>
        <dbReference type="ChEBI" id="CHEBI:15377"/>
        <dbReference type="ChEBI" id="CHEBI:15378"/>
        <dbReference type="ChEBI" id="CHEBI:16526"/>
        <dbReference type="ChEBI" id="CHEBI:17544"/>
        <dbReference type="EC" id="4.2.1.1"/>
    </reaction>
</comment>
<dbReference type="PANTHER" id="PTHR18952:SF265">
    <property type="entry name" value="CARBONIC ANHYDRASE"/>
    <property type="match status" value="1"/>
</dbReference>
<dbReference type="PANTHER" id="PTHR18952">
    <property type="entry name" value="CARBONIC ANHYDRASE"/>
    <property type="match status" value="1"/>
</dbReference>
<feature type="chain" id="PRO_5016930956" description="carbonic anhydrase" evidence="7">
    <location>
        <begin position="25"/>
        <end position="309"/>
    </location>
</feature>
<dbReference type="InterPro" id="IPR001148">
    <property type="entry name" value="CA_dom"/>
</dbReference>
<evidence type="ECO:0000259" key="8">
    <source>
        <dbReference type="PROSITE" id="PS51144"/>
    </source>
</evidence>
<dbReference type="InterPro" id="IPR041891">
    <property type="entry name" value="Alpha_CA_prokaryot-like"/>
</dbReference>
<feature type="signal peptide" evidence="7">
    <location>
        <begin position="1"/>
        <end position="24"/>
    </location>
</feature>
<dbReference type="Pfam" id="PF00194">
    <property type="entry name" value="Carb_anhydrase"/>
    <property type="match status" value="1"/>
</dbReference>
<dbReference type="InterPro" id="IPR023561">
    <property type="entry name" value="Carbonic_anhydrase_a-class"/>
</dbReference>
<keyword evidence="5" id="KW-0456">Lyase</keyword>
<evidence type="ECO:0000313" key="9">
    <source>
        <dbReference type="EMBL" id="AXF41551.1"/>
    </source>
</evidence>
<dbReference type="SMR" id="A0A345AXB8"/>
<sequence length="309" mass="32623">MRIAMDRAALTLLLAAACLARASACTQTYLQRGRHLAEGAAAPWTYDYSGADWSGTCASGIAQSPIAIQLSNLTTTVPASALASLQLGVAKGLSVLNTGKFVQVEWESLSGSAATVPVVGDSWGAMFQDPSLLASATVRQVPVKPLQFHWHSTCEHLVEGNACPLEAHIVTAVDNSTGAWVPDRCRQELCLAVFGITLMMPADPYAPGSPFYQQVVDSLPAQPGKEGAVKLADVELDLTSLLPSNATYATYAGSLTTPPCTEGVQWHVFLNPKTDLSADQLASCKVHSGSRTSNRRVMPLNGRTVLVSA</sequence>
<dbReference type="InterPro" id="IPR036398">
    <property type="entry name" value="CA_dom_sf"/>
</dbReference>
<accession>A0A345AXB8</accession>
<dbReference type="EC" id="4.2.1.1" evidence="2"/>
<proteinExistence type="evidence at transcript level"/>